<sequence length="335" mass="38295">MSSFLDLWHNAKFLTTVFAPLEQWAYRIGVRGAALDCATDSQIDSWRVHYQSLLMQGAICEIRRPPGPFCRMPPLLTHCLTWYERIVPRRAKSVLTQQLEEPPRPAPASLPYPLDPISEFPRRHYIHYFEHMKPVSPEGRKYHRSRSVLSYLAVLAGIRRWLIARHAIRQLNTDLSAPLQFEARGLVPVSGYDVCEIAYLLMRFLCEAYTVRPTILSRPVRPTVVHQWDYANMDGTRTVRRASRAGYLALYGTLVLAINLTTAKGVFDLRSIPGSAELDRALSVAWSTDYLRHAGMVMMPQVEDLLESFPSIKPGFSAAWVKEWASFRSVARRHS</sequence>
<evidence type="ECO:0008006" key="3">
    <source>
        <dbReference type="Google" id="ProtNLM"/>
    </source>
</evidence>
<dbReference type="Proteomes" id="UP001469089">
    <property type="component" value="Unassembled WGS sequence"/>
</dbReference>
<dbReference type="RefSeq" id="WP_349544659.1">
    <property type="nucleotide sequence ID" value="NZ_JAOALG010000002.1"/>
</dbReference>
<proteinExistence type="predicted"/>
<reference evidence="1 2" key="1">
    <citation type="journal article" date="2024" name="Chem. Sci.">
        <title>Discovery of a lagriamide polyketide by integrated genome mining, isotopic labeling, and untargeted metabolomics.</title>
        <authorList>
            <person name="Fergusson C.H."/>
            <person name="Saulog J."/>
            <person name="Paulo B.S."/>
            <person name="Wilson D.M."/>
            <person name="Liu D.Y."/>
            <person name="Morehouse N.J."/>
            <person name="Waterworth S."/>
            <person name="Barkei J."/>
            <person name="Gray C.A."/>
            <person name="Kwan J.C."/>
            <person name="Eustaquio A.S."/>
            <person name="Linington R.G."/>
        </authorList>
    </citation>
    <scope>NUCLEOTIDE SEQUENCE [LARGE SCALE GENOMIC DNA]</scope>
    <source>
        <strain evidence="1 2">RL17-338-BIF-B</strain>
    </source>
</reference>
<organism evidence="1 2">
    <name type="scientific">Paraburkholderia acidicola</name>
    <dbReference type="NCBI Taxonomy" id="1912599"/>
    <lineage>
        <taxon>Bacteria</taxon>
        <taxon>Pseudomonadati</taxon>
        <taxon>Pseudomonadota</taxon>
        <taxon>Betaproteobacteria</taxon>
        <taxon>Burkholderiales</taxon>
        <taxon>Burkholderiaceae</taxon>
        <taxon>Paraburkholderia</taxon>
    </lineage>
</organism>
<dbReference type="EMBL" id="JAOALG010000002">
    <property type="protein sequence ID" value="MEQ5842911.1"/>
    <property type="molecule type" value="Genomic_DNA"/>
</dbReference>
<protein>
    <recommendedName>
        <fullName evidence="3">Core-binding (CB) domain-containing protein</fullName>
    </recommendedName>
</protein>
<name>A0ABV1LVI2_9BURK</name>
<accession>A0ABV1LVI2</accession>
<keyword evidence="2" id="KW-1185">Reference proteome</keyword>
<gene>
    <name evidence="1" type="ORF">N0A02_25985</name>
</gene>
<comment type="caution">
    <text evidence="1">The sequence shown here is derived from an EMBL/GenBank/DDBJ whole genome shotgun (WGS) entry which is preliminary data.</text>
</comment>
<evidence type="ECO:0000313" key="1">
    <source>
        <dbReference type="EMBL" id="MEQ5842911.1"/>
    </source>
</evidence>
<evidence type="ECO:0000313" key="2">
    <source>
        <dbReference type="Proteomes" id="UP001469089"/>
    </source>
</evidence>